<evidence type="ECO:0000313" key="4">
    <source>
        <dbReference type="EMBL" id="MFD1324700.1"/>
    </source>
</evidence>
<dbReference type="PROSITE" id="PS51257">
    <property type="entry name" value="PROKAR_LIPOPROTEIN"/>
    <property type="match status" value="1"/>
</dbReference>
<sequence>MRKIAAVPVLAMMLVAGCSAPAKRVTADRSDPPPSAQPAARKTELTVVAAGDLLVHPPLTEQAAADARAAGRNGHDFTQVLAAVRPIVSQADLAICHMETPLAEPSGPFTGYPLFSVPPELADAAAWAGFDTCSTASNHSLDTGLPGIQRTLDNLDRVGLRHSGTARDATEAQRPNILDVAGVKVAQLSYTFSFNGIPRPEGQKWVANLIDRDAILAEARRAREQGAEIVILSLQWGTEYQNEADEGQLGLARDLLDSPDIDLIVGHHVHVVQPFEKIGNKWVAYGIGNLTTRFPDGSPENTQDAVVPQFTFTRGESGRWEVTRLEVLATWMEYEPEARVIDLQSAIRDDRLPAERRADYARIQQRINRYVDLRGALADGLRMRG</sequence>
<dbReference type="InterPro" id="IPR029052">
    <property type="entry name" value="Metallo-depent_PP-like"/>
</dbReference>
<dbReference type="CDD" id="cd07381">
    <property type="entry name" value="MPP_CapA"/>
    <property type="match status" value="1"/>
</dbReference>
<name>A0ABW3YKK1_9ACTN</name>
<dbReference type="Proteomes" id="UP001597260">
    <property type="component" value="Unassembled WGS sequence"/>
</dbReference>
<gene>
    <name evidence="4" type="ORF">ACFQ4H_26795</name>
</gene>
<dbReference type="PANTHER" id="PTHR33393:SF13">
    <property type="entry name" value="PGA BIOSYNTHESIS PROTEIN CAPA"/>
    <property type="match status" value="1"/>
</dbReference>
<dbReference type="SMART" id="SM00854">
    <property type="entry name" value="PGA_cap"/>
    <property type="match status" value="1"/>
</dbReference>
<keyword evidence="5" id="KW-1185">Reference proteome</keyword>
<accession>A0ABW3YKK1</accession>
<evidence type="ECO:0000256" key="2">
    <source>
        <dbReference type="SAM" id="SignalP"/>
    </source>
</evidence>
<feature type="chain" id="PRO_5045536567" evidence="2">
    <location>
        <begin position="23"/>
        <end position="385"/>
    </location>
</feature>
<dbReference type="EMBL" id="JBHTMP010000055">
    <property type="protein sequence ID" value="MFD1324700.1"/>
    <property type="molecule type" value="Genomic_DNA"/>
</dbReference>
<dbReference type="InterPro" id="IPR019079">
    <property type="entry name" value="Capsule_synth_CapA"/>
</dbReference>
<proteinExistence type="inferred from homology"/>
<dbReference type="Gene3D" id="3.60.21.10">
    <property type="match status" value="1"/>
</dbReference>
<feature type="domain" description="Capsule synthesis protein CapA" evidence="3">
    <location>
        <begin position="46"/>
        <end position="294"/>
    </location>
</feature>
<feature type="signal peptide" evidence="2">
    <location>
        <begin position="1"/>
        <end position="22"/>
    </location>
</feature>
<reference evidence="5" key="1">
    <citation type="journal article" date="2019" name="Int. J. Syst. Evol. Microbiol.">
        <title>The Global Catalogue of Microorganisms (GCM) 10K type strain sequencing project: providing services to taxonomists for standard genome sequencing and annotation.</title>
        <authorList>
            <consortium name="The Broad Institute Genomics Platform"/>
            <consortium name="The Broad Institute Genome Sequencing Center for Infectious Disease"/>
            <person name="Wu L."/>
            <person name="Ma J."/>
        </authorList>
    </citation>
    <scope>NUCLEOTIDE SEQUENCE [LARGE SCALE GENOMIC DNA]</scope>
    <source>
        <strain evidence="5">JCM 31037</strain>
    </source>
</reference>
<dbReference type="Pfam" id="PF09587">
    <property type="entry name" value="PGA_cap"/>
    <property type="match status" value="1"/>
</dbReference>
<organism evidence="4 5">
    <name type="scientific">Micromonospora sonneratiae</name>
    <dbReference type="NCBI Taxonomy" id="1184706"/>
    <lineage>
        <taxon>Bacteria</taxon>
        <taxon>Bacillati</taxon>
        <taxon>Actinomycetota</taxon>
        <taxon>Actinomycetes</taxon>
        <taxon>Micromonosporales</taxon>
        <taxon>Micromonosporaceae</taxon>
        <taxon>Micromonospora</taxon>
    </lineage>
</organism>
<comment type="similarity">
    <text evidence="1">Belongs to the CapA family.</text>
</comment>
<evidence type="ECO:0000313" key="5">
    <source>
        <dbReference type="Proteomes" id="UP001597260"/>
    </source>
</evidence>
<keyword evidence="2" id="KW-0732">Signal</keyword>
<evidence type="ECO:0000259" key="3">
    <source>
        <dbReference type="SMART" id="SM00854"/>
    </source>
</evidence>
<dbReference type="SUPFAM" id="SSF56300">
    <property type="entry name" value="Metallo-dependent phosphatases"/>
    <property type="match status" value="1"/>
</dbReference>
<protein>
    <submittedName>
        <fullName evidence="4">CapA family protein</fullName>
    </submittedName>
</protein>
<dbReference type="InterPro" id="IPR052169">
    <property type="entry name" value="CW_Biosynth-Accessory"/>
</dbReference>
<evidence type="ECO:0000256" key="1">
    <source>
        <dbReference type="ARBA" id="ARBA00005662"/>
    </source>
</evidence>
<dbReference type="PANTHER" id="PTHR33393">
    <property type="entry name" value="POLYGLUTAMINE SYNTHESIS ACCESSORY PROTEIN RV0574C-RELATED"/>
    <property type="match status" value="1"/>
</dbReference>
<comment type="caution">
    <text evidence="4">The sequence shown here is derived from an EMBL/GenBank/DDBJ whole genome shotgun (WGS) entry which is preliminary data.</text>
</comment>
<dbReference type="RefSeq" id="WP_377575765.1">
    <property type="nucleotide sequence ID" value="NZ_JBHTMP010000055.1"/>
</dbReference>